<evidence type="ECO:0000256" key="1">
    <source>
        <dbReference type="SAM" id="MobiDB-lite"/>
    </source>
</evidence>
<dbReference type="EMBL" id="JARBJD010000063">
    <property type="protein sequence ID" value="KAK2955768.1"/>
    <property type="molecule type" value="Genomic_DNA"/>
</dbReference>
<feature type="compositionally biased region" description="Polar residues" evidence="1">
    <location>
        <begin position="36"/>
        <end position="48"/>
    </location>
</feature>
<dbReference type="Proteomes" id="UP001281761">
    <property type="component" value="Unassembled WGS sequence"/>
</dbReference>
<comment type="caution">
    <text evidence="2">The sequence shown here is derived from an EMBL/GenBank/DDBJ whole genome shotgun (WGS) entry which is preliminary data.</text>
</comment>
<evidence type="ECO:0000313" key="3">
    <source>
        <dbReference type="Proteomes" id="UP001281761"/>
    </source>
</evidence>
<proteinExistence type="predicted"/>
<accession>A0ABQ9XWB8</accession>
<sequence>MRSTAEDIYKDDDTAMLMFTEANIIEEDTTVTETMSRVNGGSKLSTIAGQSSGQQKRRRQGQESAPASVHPHRDHVGDCDCRGHGGDVVNTNQVSHFANMLSSILDMVLYSNFFMLRSQYTDTQLESMNVTFMPSTSLITRVFERRATTLGEGLDDVYQEASATNEFSTMEFGGIPIIIPSYNEVKVGCTSAM</sequence>
<feature type="region of interest" description="Disordered" evidence="1">
    <location>
        <begin position="36"/>
        <end position="75"/>
    </location>
</feature>
<name>A0ABQ9XWB8_9EUKA</name>
<evidence type="ECO:0000313" key="2">
    <source>
        <dbReference type="EMBL" id="KAK2955768.1"/>
    </source>
</evidence>
<reference evidence="2 3" key="1">
    <citation type="journal article" date="2022" name="bioRxiv">
        <title>Genomics of Preaxostyla Flagellates Illuminates Evolutionary Transitions and the Path Towards Mitochondrial Loss.</title>
        <authorList>
            <person name="Novak L.V.F."/>
            <person name="Treitli S.C."/>
            <person name="Pyrih J."/>
            <person name="Halakuc P."/>
            <person name="Pipaliya S.V."/>
            <person name="Vacek V."/>
            <person name="Brzon O."/>
            <person name="Soukal P."/>
            <person name="Eme L."/>
            <person name="Dacks J.B."/>
            <person name="Karnkowska A."/>
            <person name="Elias M."/>
            <person name="Hampl V."/>
        </authorList>
    </citation>
    <scope>NUCLEOTIDE SEQUENCE [LARGE SCALE GENOMIC DNA]</scope>
    <source>
        <strain evidence="2">NAU3</strain>
        <tissue evidence="2">Gut</tissue>
    </source>
</reference>
<organism evidence="2 3">
    <name type="scientific">Blattamonas nauphoetae</name>
    <dbReference type="NCBI Taxonomy" id="2049346"/>
    <lineage>
        <taxon>Eukaryota</taxon>
        <taxon>Metamonada</taxon>
        <taxon>Preaxostyla</taxon>
        <taxon>Oxymonadida</taxon>
        <taxon>Blattamonas</taxon>
    </lineage>
</organism>
<keyword evidence="3" id="KW-1185">Reference proteome</keyword>
<gene>
    <name evidence="2" type="ORF">BLNAU_9304</name>
</gene>
<protein>
    <submittedName>
        <fullName evidence="2">Uncharacterized protein</fullName>
    </submittedName>
</protein>